<dbReference type="SUPFAM" id="SSF64182">
    <property type="entry name" value="DHH phosphoesterases"/>
    <property type="match status" value="1"/>
</dbReference>
<accession>A0A9X0YTH8</accession>
<dbReference type="InterPro" id="IPR038763">
    <property type="entry name" value="DHH_sf"/>
</dbReference>
<dbReference type="InterPro" id="IPR003156">
    <property type="entry name" value="DHHA1_dom"/>
</dbReference>
<dbReference type="InterPro" id="IPR014528">
    <property type="entry name" value="GdpP/PdeA"/>
</dbReference>
<keyword evidence="6" id="KW-0378">Hydrolase</keyword>
<evidence type="ECO:0000256" key="2">
    <source>
        <dbReference type="ARBA" id="ARBA00022475"/>
    </source>
</evidence>
<evidence type="ECO:0000256" key="1">
    <source>
        <dbReference type="ARBA" id="ARBA00004651"/>
    </source>
</evidence>
<dbReference type="InterPro" id="IPR051319">
    <property type="entry name" value="Oligoribo/pAp-PDE_c-di-AMP_PDE"/>
</dbReference>
<feature type="binding site" evidence="7">
    <location>
        <position position="501"/>
    </location>
    <ligand>
        <name>Mn(2+)</name>
        <dbReference type="ChEBI" id="CHEBI:29035"/>
        <label>2</label>
    </ligand>
</feature>
<dbReference type="Pfam" id="PF02272">
    <property type="entry name" value="DHHA1"/>
    <property type="match status" value="1"/>
</dbReference>
<keyword evidence="11" id="KW-1185">Reference proteome</keyword>
<evidence type="ECO:0000256" key="3">
    <source>
        <dbReference type="ARBA" id="ARBA00022692"/>
    </source>
</evidence>
<dbReference type="EMBL" id="JAGGMB010000009">
    <property type="protein sequence ID" value="MBP2078623.1"/>
    <property type="molecule type" value="Genomic_DNA"/>
</dbReference>
<dbReference type="Pfam" id="PF21370">
    <property type="entry name" value="PAS_GdpP"/>
    <property type="match status" value="1"/>
</dbReference>
<feature type="binding site" evidence="7">
    <location>
        <position position="353"/>
    </location>
    <ligand>
        <name>Mn(2+)</name>
        <dbReference type="ChEBI" id="CHEBI:29035"/>
        <label>2</label>
    </ligand>
</feature>
<reference evidence="10" key="1">
    <citation type="submission" date="2021-03" db="EMBL/GenBank/DDBJ databases">
        <title>Genomic Encyclopedia of Type Strains, Phase IV (KMG-IV): sequencing the most valuable type-strain genomes for metagenomic binning, comparative biology and taxonomic classification.</title>
        <authorList>
            <person name="Goeker M."/>
        </authorList>
    </citation>
    <scope>NUCLEOTIDE SEQUENCE</scope>
    <source>
        <strain evidence="10">DSM 107338</strain>
    </source>
</reference>
<proteinExistence type="inferred from homology"/>
<dbReference type="AlphaFoldDB" id="A0A9X0YTH8"/>
<dbReference type="GO" id="GO:0003676">
    <property type="term" value="F:nucleic acid binding"/>
    <property type="evidence" value="ECO:0007669"/>
    <property type="project" value="UniProtKB-UniRule"/>
</dbReference>
<evidence type="ECO:0000259" key="9">
    <source>
        <dbReference type="PROSITE" id="PS50887"/>
    </source>
</evidence>
<keyword evidence="4 8" id="KW-1133">Transmembrane helix</keyword>
<feature type="binding site" evidence="7">
    <location>
        <position position="422"/>
    </location>
    <ligand>
        <name>Mn(2+)</name>
        <dbReference type="ChEBI" id="CHEBI:29035"/>
        <label>2</label>
    </ligand>
</feature>
<evidence type="ECO:0000256" key="4">
    <source>
        <dbReference type="ARBA" id="ARBA00022989"/>
    </source>
</evidence>
<dbReference type="Gene3D" id="3.90.1640.10">
    <property type="entry name" value="inorganic pyrophosphatase (n-terminal core)"/>
    <property type="match status" value="1"/>
</dbReference>
<comment type="cofactor">
    <cofactor evidence="7">
        <name>Mn(2+)</name>
        <dbReference type="ChEBI" id="CHEBI:29035"/>
    </cofactor>
    <text evidence="7">For phosphodiesterase activity, probably binds 2 Mn(2+) per subunit.</text>
</comment>
<feature type="binding site" evidence="7">
    <location>
        <position position="347"/>
    </location>
    <ligand>
        <name>Mn(2+)</name>
        <dbReference type="ChEBI" id="CHEBI:29035"/>
        <label>1</label>
    </ligand>
</feature>
<name>A0A9X0YTH8_9BACI</name>
<dbReference type="Proteomes" id="UP001138793">
    <property type="component" value="Unassembled WGS sequence"/>
</dbReference>
<comment type="subcellular location">
    <subcellularLocation>
        <location evidence="1">Cell membrane</location>
        <topology evidence="1">Multi-pass membrane protein</topology>
    </subcellularLocation>
</comment>
<dbReference type="PANTHER" id="PTHR47618:SF2">
    <property type="entry name" value="CYCLIC-DI-AMP PHOSPHODIESTERASE GDPP"/>
    <property type="match status" value="1"/>
</dbReference>
<dbReference type="GO" id="GO:0046872">
    <property type="term" value="F:metal ion binding"/>
    <property type="evidence" value="ECO:0007669"/>
    <property type="project" value="UniProtKB-KW"/>
</dbReference>
<dbReference type="GO" id="GO:0005886">
    <property type="term" value="C:plasma membrane"/>
    <property type="evidence" value="ECO:0007669"/>
    <property type="project" value="UniProtKB-SubCell"/>
</dbReference>
<keyword evidence="5 6" id="KW-0472">Membrane</keyword>
<keyword evidence="7" id="KW-0464">Manganese</keyword>
<evidence type="ECO:0000256" key="6">
    <source>
        <dbReference type="PIRNR" id="PIRNR026583"/>
    </source>
</evidence>
<dbReference type="PROSITE" id="PS50887">
    <property type="entry name" value="GGDEF"/>
    <property type="match status" value="1"/>
</dbReference>
<dbReference type="OrthoDB" id="9759476at2"/>
<organism evidence="10 11">
    <name type="scientific">Oceanobacillus polygoni</name>
    <dbReference type="NCBI Taxonomy" id="1235259"/>
    <lineage>
        <taxon>Bacteria</taxon>
        <taxon>Bacillati</taxon>
        <taxon>Bacillota</taxon>
        <taxon>Bacilli</taxon>
        <taxon>Bacillales</taxon>
        <taxon>Bacillaceae</taxon>
        <taxon>Oceanobacillus</taxon>
    </lineage>
</organism>
<evidence type="ECO:0000313" key="11">
    <source>
        <dbReference type="Proteomes" id="UP001138793"/>
    </source>
</evidence>
<evidence type="ECO:0000256" key="5">
    <source>
        <dbReference type="ARBA" id="ARBA00023136"/>
    </source>
</evidence>
<dbReference type="Pfam" id="PF24898">
    <property type="entry name" value="GGDEF_GdpP"/>
    <property type="match status" value="1"/>
</dbReference>
<gene>
    <name evidence="10" type="ORF">J2Z64_002887</name>
</gene>
<keyword evidence="7" id="KW-0479">Metal-binding</keyword>
<dbReference type="InterPro" id="IPR001667">
    <property type="entry name" value="DDH_dom"/>
</dbReference>
<feature type="binding site" evidence="7">
    <location>
        <position position="422"/>
    </location>
    <ligand>
        <name>Mn(2+)</name>
        <dbReference type="ChEBI" id="CHEBI:29035"/>
        <label>1</label>
    </ligand>
</feature>
<keyword evidence="2 6" id="KW-1003">Cell membrane</keyword>
<dbReference type="SMART" id="SM00267">
    <property type="entry name" value="GGDEF"/>
    <property type="match status" value="1"/>
</dbReference>
<feature type="binding site" evidence="7">
    <location>
        <position position="351"/>
    </location>
    <ligand>
        <name>Mn(2+)</name>
        <dbReference type="ChEBI" id="CHEBI:29035"/>
        <label>1</label>
    </ligand>
</feature>
<dbReference type="PANTHER" id="PTHR47618">
    <property type="entry name" value="BIFUNCTIONAL OLIGORIBONUCLEASE AND PAP PHOSPHATASE NRNA"/>
    <property type="match status" value="1"/>
</dbReference>
<dbReference type="Pfam" id="PF01368">
    <property type="entry name" value="DHH"/>
    <property type="match status" value="1"/>
</dbReference>
<feature type="binding site" evidence="7">
    <location>
        <position position="446"/>
    </location>
    <ligand>
        <name>Mn(2+)</name>
        <dbReference type="ChEBI" id="CHEBI:29035"/>
        <label>2</label>
    </ligand>
</feature>
<comment type="similarity">
    <text evidence="6">Belongs to the GdpP/PdeA phosphodiesterase family.</text>
</comment>
<sequence length="659" mass="74474">MPNLQNKPILSRHVWVIYVLSFLLLGVVWYFQWILALILTVVLAASFYYSVRTERAILNETEKYISSLSHRIKKVGEEALLEMPLGIILYNEDYQIEWANPYMKQFSDEEEESLVGDSLNKLSEDIIPMIKENKESLWLELDGYKFHTIIKKEERLLYLLDRTDQKQLQKLYHNDQTVLAIIFLDNYEEITQNMDDTAKSQLNSEVTTVLNNWSNRYGLYLKRTSQERFLAVGTKEILQQLEKIKFDILDEVREMNGVENNPVTLSIGVGVGNISLPELGELAQSSLDLALGRGGDQVAIKEDQGKVRFYGGKTNPMEKRTRVRARVISHALKELVKASDNVIIMGHKSPDMDSLGAAIGVLNIAKTNNVEGHIVFDPDDVDTGVYRLVDAIKADEELWKYFIDPDRAEEIITNRSLLVIVDTNKPSMVAASSLLHKTEYRVVIDHHRRGEDFIDNPTLVYMEPYASSTAELVTELLEYQPKGTKLRMLEATALLAGIIVDTKSFTLRTGSRTFDAASYLRSVGADTVLVQQFLKEDLDLYMKRSKIIERTKIFRDHIAIAKAESGTSYSPVMIAQAADTLLTMTGISASFVISERADGKIGISARSLGKVNVQVIMEKMNGGGHLTNAATQIEDTTIDDSEAFLIDILNEYYEGRESE</sequence>
<evidence type="ECO:0000256" key="8">
    <source>
        <dbReference type="SAM" id="Phobius"/>
    </source>
</evidence>
<evidence type="ECO:0000313" key="10">
    <source>
        <dbReference type="EMBL" id="MBP2078623.1"/>
    </source>
</evidence>
<dbReference type="EC" id="3.1.4.-" evidence="6"/>
<dbReference type="Gene3D" id="3.10.310.30">
    <property type="match status" value="1"/>
</dbReference>
<dbReference type="PIRSF" id="PIRSF026583">
    <property type="entry name" value="YybT"/>
    <property type="match status" value="1"/>
</dbReference>
<dbReference type="FunFam" id="3.90.1640.10:FF:000002">
    <property type="entry name" value="Cyclic-di-AMP phosphodiesterase"/>
    <property type="match status" value="1"/>
</dbReference>
<comment type="caution">
    <text evidence="10">The sequence shown here is derived from an EMBL/GenBank/DDBJ whole genome shotgun (WGS) entry which is preliminary data.</text>
</comment>
<dbReference type="GO" id="GO:0016787">
    <property type="term" value="F:hydrolase activity"/>
    <property type="evidence" value="ECO:0007669"/>
    <property type="project" value="UniProtKB-UniRule"/>
</dbReference>
<dbReference type="Gene3D" id="3.30.450.20">
    <property type="entry name" value="PAS domain"/>
    <property type="match status" value="1"/>
</dbReference>
<comment type="catalytic activity">
    <reaction evidence="6">
        <text>3',3'-c-di-AMP + H2O = 5'-O-phosphonoadenylyl-(3'-&gt;5')-adenosine + H(+)</text>
        <dbReference type="Rhea" id="RHEA:54420"/>
        <dbReference type="ChEBI" id="CHEBI:15377"/>
        <dbReference type="ChEBI" id="CHEBI:15378"/>
        <dbReference type="ChEBI" id="CHEBI:71500"/>
        <dbReference type="ChEBI" id="CHEBI:138171"/>
    </reaction>
</comment>
<comment type="function">
    <text evidence="6">Has phosphodiesterase (PDE) activity against cyclic-di-AMP (c-di-AMP).</text>
</comment>
<dbReference type="InterPro" id="IPR000160">
    <property type="entry name" value="GGDEF_dom"/>
</dbReference>
<evidence type="ECO:0000256" key="7">
    <source>
        <dbReference type="PIRSR" id="PIRSR026583-50"/>
    </source>
</evidence>
<dbReference type="InterPro" id="IPR049553">
    <property type="entry name" value="GdpP-like_PAS"/>
</dbReference>
<dbReference type="RefSeq" id="WP_149475881.1">
    <property type="nucleotide sequence ID" value="NZ_JAGGMB010000009.1"/>
</dbReference>
<feature type="domain" description="GGDEF" evidence="9">
    <location>
        <begin position="175"/>
        <end position="303"/>
    </location>
</feature>
<keyword evidence="3 8" id="KW-0812">Transmembrane</keyword>
<protein>
    <recommendedName>
        <fullName evidence="6">Cyclic-di-AMP phosphodiesterase</fullName>
        <ecNumber evidence="6">3.1.4.-</ecNumber>
    </recommendedName>
</protein>
<feature type="transmembrane region" description="Helical" evidence="8">
    <location>
        <begin position="15"/>
        <end position="48"/>
    </location>
</feature>